<dbReference type="EMBL" id="BSPO01000001">
    <property type="protein sequence ID" value="GLS82164.1"/>
    <property type="molecule type" value="Genomic_DNA"/>
</dbReference>
<gene>
    <name evidence="3" type="primary">waaC</name>
    <name evidence="3" type="ORF">GCM10007894_01410</name>
</gene>
<evidence type="ECO:0000256" key="2">
    <source>
        <dbReference type="ARBA" id="ARBA00022679"/>
    </source>
</evidence>
<dbReference type="InterPro" id="IPR002201">
    <property type="entry name" value="Glyco_trans_9"/>
</dbReference>
<dbReference type="GO" id="GO:0005829">
    <property type="term" value="C:cytosol"/>
    <property type="evidence" value="ECO:0007669"/>
    <property type="project" value="TreeGrafter"/>
</dbReference>
<name>A0AA37TS68_9GAMM</name>
<dbReference type="CDD" id="cd03789">
    <property type="entry name" value="GT9_LPS_heptosyltransferase"/>
    <property type="match status" value="1"/>
</dbReference>
<evidence type="ECO:0000256" key="1">
    <source>
        <dbReference type="ARBA" id="ARBA00022676"/>
    </source>
</evidence>
<sequence>MSQAQPQSICILRLSAIGDVIHANAMASELKRQYPNCQLTWIIGKVEYQLMKHCQGIEFIVFDKGQGWRAYKQLAKDLKGRRFDLLLHMQLALRATIASTLIKAKRRIGFDKARVKEGQQLVTNETIQAQQHAHVADGFMAFLAAIEQRSDVLPATGWDIPVPEADKRAAQALLKADKPYFAICAAASKAERNWTTEGYAAIADLAISKGYQVVLCGSPAEPERNLAKSIQAHSNNHFDDLVGKTTLPQLLHLLGQVDVVMAPDTGPLHMAVSQGTAAIGLYAHSNPLRTGPYRFRELTVSVYEQCIAQQTGQQWQALRFGKRAKGEHLMEQISIESVSQAFEKAHQLVATKQKTATIETNE</sequence>
<dbReference type="AlphaFoldDB" id="A0AA37TS68"/>
<dbReference type="SUPFAM" id="SSF53756">
    <property type="entry name" value="UDP-Glycosyltransferase/glycogen phosphorylase"/>
    <property type="match status" value="1"/>
</dbReference>
<dbReference type="PANTHER" id="PTHR30160">
    <property type="entry name" value="TETRAACYLDISACCHARIDE 4'-KINASE-RELATED"/>
    <property type="match status" value="1"/>
</dbReference>
<protein>
    <submittedName>
        <fullName evidence="3">Glycosyl transferase</fullName>
    </submittedName>
</protein>
<keyword evidence="4" id="KW-1185">Reference proteome</keyword>
<keyword evidence="2 3" id="KW-0808">Transferase</keyword>
<dbReference type="RefSeq" id="WP_095500146.1">
    <property type="nucleotide sequence ID" value="NZ_BSPO01000001.1"/>
</dbReference>
<reference evidence="3 4" key="1">
    <citation type="journal article" date="2014" name="Int. J. Syst. Evol. Microbiol.">
        <title>Complete genome sequence of Corynebacterium casei LMG S-19264T (=DSM 44701T), isolated from a smear-ripened cheese.</title>
        <authorList>
            <consortium name="US DOE Joint Genome Institute (JGI-PGF)"/>
            <person name="Walter F."/>
            <person name="Albersmeier A."/>
            <person name="Kalinowski J."/>
            <person name="Ruckert C."/>
        </authorList>
    </citation>
    <scope>NUCLEOTIDE SEQUENCE [LARGE SCALE GENOMIC DNA]</scope>
    <source>
        <strain evidence="3 4">NBRC 112785</strain>
    </source>
</reference>
<evidence type="ECO:0000313" key="4">
    <source>
        <dbReference type="Proteomes" id="UP001157439"/>
    </source>
</evidence>
<proteinExistence type="predicted"/>
<accession>A0AA37TS68</accession>
<dbReference type="Pfam" id="PF01075">
    <property type="entry name" value="Glyco_transf_9"/>
    <property type="match status" value="1"/>
</dbReference>
<dbReference type="GO" id="GO:0008713">
    <property type="term" value="F:ADP-heptose-lipopolysaccharide heptosyltransferase activity"/>
    <property type="evidence" value="ECO:0007669"/>
    <property type="project" value="TreeGrafter"/>
</dbReference>
<dbReference type="GO" id="GO:0009244">
    <property type="term" value="P:lipopolysaccharide core region biosynthetic process"/>
    <property type="evidence" value="ECO:0007669"/>
    <property type="project" value="TreeGrafter"/>
</dbReference>
<dbReference type="Gene3D" id="3.40.50.2000">
    <property type="entry name" value="Glycogen Phosphorylase B"/>
    <property type="match status" value="2"/>
</dbReference>
<dbReference type="Proteomes" id="UP001157439">
    <property type="component" value="Unassembled WGS sequence"/>
</dbReference>
<dbReference type="PANTHER" id="PTHR30160:SF21">
    <property type="entry name" value="LIPOPOLYSACCHARIDE CORE HEPTOSYLTRANSFERASE OPSX"/>
    <property type="match status" value="1"/>
</dbReference>
<organism evidence="3 4">
    <name type="scientific">Paraferrimonas haliotis</name>
    <dbReference type="NCBI Taxonomy" id="2013866"/>
    <lineage>
        <taxon>Bacteria</taxon>
        <taxon>Pseudomonadati</taxon>
        <taxon>Pseudomonadota</taxon>
        <taxon>Gammaproteobacteria</taxon>
        <taxon>Alteromonadales</taxon>
        <taxon>Ferrimonadaceae</taxon>
        <taxon>Paraferrimonas</taxon>
    </lineage>
</organism>
<evidence type="ECO:0000313" key="3">
    <source>
        <dbReference type="EMBL" id="GLS82164.1"/>
    </source>
</evidence>
<dbReference type="InterPro" id="IPR051199">
    <property type="entry name" value="LPS_LOS_Heptosyltrfase"/>
</dbReference>
<comment type="caution">
    <text evidence="3">The sequence shown here is derived from an EMBL/GenBank/DDBJ whole genome shotgun (WGS) entry which is preliminary data.</text>
</comment>
<keyword evidence="1" id="KW-0328">Glycosyltransferase</keyword>